<accession>A0A1R4IRZ7</accession>
<sequence>MPLAIFIGFEQNLGAAVGLPFVLLVTSVLVLAIVAWSGERLET</sequence>
<dbReference type="AlphaFoldDB" id="A0A1R4IRZ7"/>
<evidence type="ECO:0000313" key="3">
    <source>
        <dbReference type="Proteomes" id="UP000188342"/>
    </source>
</evidence>
<keyword evidence="1" id="KW-0812">Transmembrane</keyword>
<dbReference type="RefSeq" id="WP_256762646.1">
    <property type="nucleotide sequence ID" value="NZ_FUKQ01000011.1"/>
</dbReference>
<proteinExistence type="predicted"/>
<dbReference type="Proteomes" id="UP000188342">
    <property type="component" value="Unassembled WGS sequence"/>
</dbReference>
<keyword evidence="1" id="KW-0472">Membrane</keyword>
<keyword evidence="3" id="KW-1185">Reference proteome</keyword>
<name>A0A1R4IRZ7_9ACTN</name>
<dbReference type="STRING" id="1255658.FM114_03455"/>
<reference evidence="2 3" key="1">
    <citation type="submission" date="2017-02" db="EMBL/GenBank/DDBJ databases">
        <authorList>
            <person name="Peterson S.W."/>
        </authorList>
    </citation>
    <scope>NUCLEOTIDE SEQUENCE [LARGE SCALE GENOMIC DNA]</scope>
    <source>
        <strain evidence="2 3">LSP_Lj1</strain>
    </source>
</reference>
<evidence type="ECO:0000313" key="2">
    <source>
        <dbReference type="EMBL" id="SJN22662.1"/>
    </source>
</evidence>
<evidence type="ECO:0000256" key="1">
    <source>
        <dbReference type="SAM" id="Phobius"/>
    </source>
</evidence>
<keyword evidence="1" id="KW-1133">Transmembrane helix</keyword>
<feature type="transmembrane region" description="Helical" evidence="1">
    <location>
        <begin position="12"/>
        <end position="36"/>
    </location>
</feature>
<organism evidence="2 3">
    <name type="scientific">Luteococcus japonicus LSP_Lj1</name>
    <dbReference type="NCBI Taxonomy" id="1255658"/>
    <lineage>
        <taxon>Bacteria</taxon>
        <taxon>Bacillati</taxon>
        <taxon>Actinomycetota</taxon>
        <taxon>Actinomycetes</taxon>
        <taxon>Propionibacteriales</taxon>
        <taxon>Propionibacteriaceae</taxon>
        <taxon>Luteococcus</taxon>
    </lineage>
</organism>
<dbReference type="EMBL" id="FUKQ01000011">
    <property type="protein sequence ID" value="SJN22662.1"/>
    <property type="molecule type" value="Genomic_DNA"/>
</dbReference>
<gene>
    <name evidence="2" type="ORF">FM114_03455</name>
</gene>
<protein>
    <submittedName>
        <fullName evidence="2">Uncharacterized protein</fullName>
    </submittedName>
</protein>